<comment type="caution">
    <text evidence="1">The sequence shown here is derived from an EMBL/GenBank/DDBJ whole genome shotgun (WGS) entry which is preliminary data.</text>
</comment>
<evidence type="ECO:0000313" key="2">
    <source>
        <dbReference type="Proteomes" id="UP000828390"/>
    </source>
</evidence>
<proteinExistence type="predicted"/>
<dbReference type="Proteomes" id="UP000828390">
    <property type="component" value="Unassembled WGS sequence"/>
</dbReference>
<gene>
    <name evidence="1" type="ORF">DPMN_141522</name>
</gene>
<dbReference type="EMBL" id="JAIWYP010000006">
    <property type="protein sequence ID" value="KAH3813073.1"/>
    <property type="molecule type" value="Genomic_DNA"/>
</dbReference>
<reference evidence="1" key="2">
    <citation type="submission" date="2020-11" db="EMBL/GenBank/DDBJ databases">
        <authorList>
            <person name="McCartney M.A."/>
            <person name="Auch B."/>
            <person name="Kono T."/>
            <person name="Mallez S."/>
            <person name="Becker A."/>
            <person name="Gohl D.M."/>
            <person name="Silverstein K.A.T."/>
            <person name="Koren S."/>
            <person name="Bechman K.B."/>
            <person name="Herman A."/>
            <person name="Abrahante J.E."/>
            <person name="Garbe J."/>
        </authorList>
    </citation>
    <scope>NUCLEOTIDE SEQUENCE</scope>
    <source>
        <strain evidence="1">Duluth1</strain>
        <tissue evidence="1">Whole animal</tissue>
    </source>
</reference>
<organism evidence="1 2">
    <name type="scientific">Dreissena polymorpha</name>
    <name type="common">Zebra mussel</name>
    <name type="synonym">Mytilus polymorpha</name>
    <dbReference type="NCBI Taxonomy" id="45954"/>
    <lineage>
        <taxon>Eukaryota</taxon>
        <taxon>Metazoa</taxon>
        <taxon>Spiralia</taxon>
        <taxon>Lophotrochozoa</taxon>
        <taxon>Mollusca</taxon>
        <taxon>Bivalvia</taxon>
        <taxon>Autobranchia</taxon>
        <taxon>Heteroconchia</taxon>
        <taxon>Euheterodonta</taxon>
        <taxon>Imparidentia</taxon>
        <taxon>Neoheterodontei</taxon>
        <taxon>Myida</taxon>
        <taxon>Dreissenoidea</taxon>
        <taxon>Dreissenidae</taxon>
        <taxon>Dreissena</taxon>
    </lineage>
</organism>
<evidence type="ECO:0000313" key="1">
    <source>
        <dbReference type="EMBL" id="KAH3813073.1"/>
    </source>
</evidence>
<dbReference type="AlphaFoldDB" id="A0A9D4GCW2"/>
<protein>
    <submittedName>
        <fullName evidence="1">Uncharacterized protein</fullName>
    </submittedName>
</protein>
<name>A0A9D4GCW2_DREPO</name>
<accession>A0A9D4GCW2</accession>
<keyword evidence="2" id="KW-1185">Reference proteome</keyword>
<reference evidence="1" key="1">
    <citation type="journal article" date="2019" name="bioRxiv">
        <title>The Genome of the Zebra Mussel, Dreissena polymorpha: A Resource for Invasive Species Research.</title>
        <authorList>
            <person name="McCartney M.A."/>
            <person name="Auch B."/>
            <person name="Kono T."/>
            <person name="Mallez S."/>
            <person name="Zhang Y."/>
            <person name="Obille A."/>
            <person name="Becker A."/>
            <person name="Abrahante J.E."/>
            <person name="Garbe J."/>
            <person name="Badalamenti J.P."/>
            <person name="Herman A."/>
            <person name="Mangelson H."/>
            <person name="Liachko I."/>
            <person name="Sullivan S."/>
            <person name="Sone E.D."/>
            <person name="Koren S."/>
            <person name="Silverstein K.A.T."/>
            <person name="Beckman K.B."/>
            <person name="Gohl D.M."/>
        </authorList>
    </citation>
    <scope>NUCLEOTIDE SEQUENCE</scope>
    <source>
        <strain evidence="1">Duluth1</strain>
        <tissue evidence="1">Whole animal</tissue>
    </source>
</reference>
<sequence>MHLVNKSSFPSLLKEAWTSAVTELNIVSGFRACGIMPFDRAVLPSSAFLSSKPTDVNYDTMKYLDMTPQSTSESTCASPIESSSRRSSMHFLDEPTPTVTQPSLSVSLTDSMQVELSVEKVAVNTSVGVDDLVPVIDISDPLQLLDLMSSGDVIVQDVDTSFPLDEIELMPMDTENLNNTYSSESSDYGSSE</sequence>